<comment type="caution">
    <text evidence="1">The sequence shown here is derived from an EMBL/GenBank/DDBJ whole genome shotgun (WGS) entry which is preliminary data.</text>
</comment>
<sequence>MKILDVIYRCNIGRGCKYAPIVADYFYTAYRFTPPGCRGLISSDRIITDDGYLSDLQVMPDNTIRILTQHLREKL</sequence>
<protein>
    <submittedName>
        <fullName evidence="1">Uncharacterized protein</fullName>
    </submittedName>
</protein>
<dbReference type="EMBL" id="LAZR01000251">
    <property type="protein sequence ID" value="KKN79195.1"/>
    <property type="molecule type" value="Genomic_DNA"/>
</dbReference>
<gene>
    <name evidence="1" type="ORF">LCGC14_0342120</name>
</gene>
<accession>A0A0F9TD47</accession>
<reference evidence="1" key="1">
    <citation type="journal article" date="2015" name="Nature">
        <title>Complex archaea that bridge the gap between prokaryotes and eukaryotes.</title>
        <authorList>
            <person name="Spang A."/>
            <person name="Saw J.H."/>
            <person name="Jorgensen S.L."/>
            <person name="Zaremba-Niedzwiedzka K."/>
            <person name="Martijn J."/>
            <person name="Lind A.E."/>
            <person name="van Eijk R."/>
            <person name="Schleper C."/>
            <person name="Guy L."/>
            <person name="Ettema T.J."/>
        </authorList>
    </citation>
    <scope>NUCLEOTIDE SEQUENCE</scope>
</reference>
<proteinExistence type="predicted"/>
<name>A0A0F9TD47_9ZZZZ</name>
<evidence type="ECO:0000313" key="1">
    <source>
        <dbReference type="EMBL" id="KKN79195.1"/>
    </source>
</evidence>
<dbReference type="AlphaFoldDB" id="A0A0F9TD47"/>
<organism evidence="1">
    <name type="scientific">marine sediment metagenome</name>
    <dbReference type="NCBI Taxonomy" id="412755"/>
    <lineage>
        <taxon>unclassified sequences</taxon>
        <taxon>metagenomes</taxon>
        <taxon>ecological metagenomes</taxon>
    </lineage>
</organism>